<dbReference type="InterPro" id="IPR022398">
    <property type="entry name" value="Peptidase_S8_His-AS"/>
</dbReference>
<organism evidence="10 11">
    <name type="scientific">Eiseniibacteriota bacterium</name>
    <dbReference type="NCBI Taxonomy" id="2212470"/>
    <lineage>
        <taxon>Bacteria</taxon>
        <taxon>Candidatus Eiseniibacteriota</taxon>
    </lineage>
</organism>
<dbReference type="Gene3D" id="2.60.40.4070">
    <property type="match status" value="1"/>
</dbReference>
<dbReference type="PANTHER" id="PTHR43806">
    <property type="entry name" value="PEPTIDASE S8"/>
    <property type="match status" value="1"/>
</dbReference>
<proteinExistence type="inferred from homology"/>
<dbReference type="PROSITE" id="PS00138">
    <property type="entry name" value="SUBTILASE_SER"/>
    <property type="match status" value="1"/>
</dbReference>
<evidence type="ECO:0000256" key="1">
    <source>
        <dbReference type="ARBA" id="ARBA00011073"/>
    </source>
</evidence>
<dbReference type="PROSITE" id="PS51892">
    <property type="entry name" value="SUBTILASE"/>
    <property type="match status" value="1"/>
</dbReference>
<evidence type="ECO:0000256" key="5">
    <source>
        <dbReference type="PROSITE-ProRule" id="PRU01240"/>
    </source>
</evidence>
<protein>
    <submittedName>
        <fullName evidence="10">S8 family serine peptidase</fullName>
    </submittedName>
</protein>
<dbReference type="InterPro" id="IPR050131">
    <property type="entry name" value="Peptidase_S8_subtilisin-like"/>
</dbReference>
<dbReference type="PROSITE" id="PS00137">
    <property type="entry name" value="SUBTILASE_HIS"/>
    <property type="match status" value="1"/>
</dbReference>
<feature type="domain" description="Peptidase S8/S53" evidence="8">
    <location>
        <begin position="172"/>
        <end position="450"/>
    </location>
</feature>
<evidence type="ECO:0000256" key="6">
    <source>
        <dbReference type="RuleBase" id="RU003355"/>
    </source>
</evidence>
<dbReference type="GO" id="GO:0006508">
    <property type="term" value="P:proteolysis"/>
    <property type="evidence" value="ECO:0007669"/>
    <property type="project" value="UniProtKB-KW"/>
</dbReference>
<dbReference type="InterPro" id="IPR023828">
    <property type="entry name" value="Peptidase_S8_Ser-AS"/>
</dbReference>
<comment type="similarity">
    <text evidence="1 5 6">Belongs to the peptidase S8 family.</text>
</comment>
<reference evidence="10 11" key="1">
    <citation type="submission" date="2020-04" db="EMBL/GenBank/DDBJ databases">
        <title>Metagenomic profiling of ammonia- and methane-oxidizing microorganisms in a Dutch drinking water treatment plant.</title>
        <authorList>
            <person name="Poghosyan L."/>
            <person name="Leucker S."/>
        </authorList>
    </citation>
    <scope>NUCLEOTIDE SEQUENCE [LARGE SCALE GENOMIC DNA]</scope>
    <source>
        <strain evidence="10">S-RSF-IL-03</strain>
    </source>
</reference>
<dbReference type="GO" id="GO:0004252">
    <property type="term" value="F:serine-type endopeptidase activity"/>
    <property type="evidence" value="ECO:0007669"/>
    <property type="project" value="UniProtKB-UniRule"/>
</dbReference>
<dbReference type="AlphaFoldDB" id="A0A849SNY7"/>
<name>A0A849SNY7_UNCEI</name>
<dbReference type="InterPro" id="IPR015500">
    <property type="entry name" value="Peptidase_S8_subtilisin-rel"/>
</dbReference>
<feature type="active site" description="Charge relay system" evidence="5">
    <location>
        <position position="419"/>
    </location>
</feature>
<accession>A0A849SNY7</accession>
<evidence type="ECO:0000259" key="8">
    <source>
        <dbReference type="Pfam" id="PF00082"/>
    </source>
</evidence>
<feature type="domain" description="FlgD/Vpr Ig-like" evidence="9">
    <location>
        <begin position="529"/>
        <end position="576"/>
    </location>
</feature>
<dbReference type="Proteomes" id="UP000580839">
    <property type="component" value="Unassembled WGS sequence"/>
</dbReference>
<dbReference type="Pfam" id="PF00082">
    <property type="entry name" value="Peptidase_S8"/>
    <property type="match status" value="1"/>
</dbReference>
<keyword evidence="3 5" id="KW-0378">Hydrolase</keyword>
<gene>
    <name evidence="10" type="ORF">HOP12_03015</name>
</gene>
<evidence type="ECO:0000256" key="2">
    <source>
        <dbReference type="ARBA" id="ARBA00022670"/>
    </source>
</evidence>
<feature type="chain" id="PRO_5033055137" evidence="7">
    <location>
        <begin position="22"/>
        <end position="597"/>
    </location>
</feature>
<sequence length="597" mass="62739">MKILPMLFAFSLLIVGSSTLAALNVPNVHPHRLVLELAPGSPRPGFGQALRPGAAPDRLASSGLAELDAVHARYEPLVYEPMFPTARPPAAGSSGEDLTRFYLVELPASANLSQALADYGAVQGVVGAEPVPLASVDYSPNDPLLGDQWQLGQQSDHDSDVIEAWDLTQGDSTIVIAILDTGVLYSHEDLGGTTAPYTAGNIAHNWVEMGGLPGVDDDGNGFIDDFRGWDFVSAGFGVAGEDVSVADNDPIDFAGHGTFVAGMASARTDNGVGIAGTGFRARLLPLRIGYKDSPTSPGQIDIGYAAQAIVYATNNGAHVINCSWESFFLSALASAANYAIEHGVTLCVAAGNAGSESTGENYLASRGDCIDVAAIDRNDVRVSFSNYGAWIDVSAAGLSVTSTMGRMSVPSYLVSSGTSVAAPFVAGAVSLYQAYRRSLGLPLATPAETRLRVHDTGDNVDALNPSYAGKIGTRINVRRMLSDPLVDVPAAPVTRGPALAIRAMPNPSVSAMRLVLSRASARTTHAVRDKDEVRIYSVTGQLVRALEIPPSADRVATLSWDGTNDQGRRVGTGLYFARARWSGQQAELKLVRMGSGR</sequence>
<dbReference type="EMBL" id="JABFRW010000029">
    <property type="protein sequence ID" value="NOT33120.1"/>
    <property type="molecule type" value="Genomic_DNA"/>
</dbReference>
<dbReference type="PROSITE" id="PS00136">
    <property type="entry name" value="SUBTILASE_ASP"/>
    <property type="match status" value="1"/>
</dbReference>
<evidence type="ECO:0000313" key="11">
    <source>
        <dbReference type="Proteomes" id="UP000580839"/>
    </source>
</evidence>
<keyword evidence="4 5" id="KW-0720">Serine protease</keyword>
<keyword evidence="2 5" id="KW-0645">Protease</keyword>
<dbReference type="PRINTS" id="PR00723">
    <property type="entry name" value="SUBTILISIN"/>
</dbReference>
<dbReference type="InterPro" id="IPR036852">
    <property type="entry name" value="Peptidase_S8/S53_dom_sf"/>
</dbReference>
<evidence type="ECO:0000256" key="4">
    <source>
        <dbReference type="ARBA" id="ARBA00022825"/>
    </source>
</evidence>
<dbReference type="PANTHER" id="PTHR43806:SF11">
    <property type="entry name" value="CEREVISIN-RELATED"/>
    <property type="match status" value="1"/>
</dbReference>
<evidence type="ECO:0000256" key="3">
    <source>
        <dbReference type="ARBA" id="ARBA00022801"/>
    </source>
</evidence>
<dbReference type="Gene3D" id="3.40.50.200">
    <property type="entry name" value="Peptidase S8/S53 domain"/>
    <property type="match status" value="1"/>
</dbReference>
<dbReference type="InterPro" id="IPR000209">
    <property type="entry name" value="Peptidase_S8/S53_dom"/>
</dbReference>
<evidence type="ECO:0000256" key="7">
    <source>
        <dbReference type="SAM" id="SignalP"/>
    </source>
</evidence>
<evidence type="ECO:0000313" key="10">
    <source>
        <dbReference type="EMBL" id="NOT33120.1"/>
    </source>
</evidence>
<feature type="active site" description="Charge relay system" evidence="5">
    <location>
        <position position="180"/>
    </location>
</feature>
<feature type="active site" description="Charge relay system" evidence="5">
    <location>
        <position position="256"/>
    </location>
</feature>
<dbReference type="Pfam" id="PF13860">
    <property type="entry name" value="FlgD_ig"/>
    <property type="match status" value="1"/>
</dbReference>
<feature type="signal peptide" evidence="7">
    <location>
        <begin position="1"/>
        <end position="21"/>
    </location>
</feature>
<dbReference type="InterPro" id="IPR023827">
    <property type="entry name" value="Peptidase_S8_Asp-AS"/>
</dbReference>
<comment type="caution">
    <text evidence="10">The sequence shown here is derived from an EMBL/GenBank/DDBJ whole genome shotgun (WGS) entry which is preliminary data.</text>
</comment>
<dbReference type="InterPro" id="IPR025965">
    <property type="entry name" value="FlgD/Vpr_Ig-like"/>
</dbReference>
<keyword evidence="7" id="KW-0732">Signal</keyword>
<evidence type="ECO:0000259" key="9">
    <source>
        <dbReference type="Pfam" id="PF13860"/>
    </source>
</evidence>
<dbReference type="SUPFAM" id="SSF52743">
    <property type="entry name" value="Subtilisin-like"/>
    <property type="match status" value="1"/>
</dbReference>